<sequence length="481" mass="52900">MNVSFHSMLCRIAEKAIPYGTICVALVVALTVLPSSGFSQQVSSPLPTGTRSLSFGGMGWAWFSQFANPALVGALYMTPDWPKTGYYPIYPGSFSRLTGEEGIAIGSARLHPMIGVAEIYTDNVFRTNTNRRSDFATTLAPGIQAELPFAGRHTFVADYRSNIQLFHQNPSNNVQDQTASGRFNFDFPGGLRLDLQGEHKLGHDPRGSALDTQNVEVNKWTANSVLGHLTYVGTMAGVRLNLSSTRWTYLNNGQSLFRNRLSNYAGVTLFGNITSKTALVANVAANQEVYDESKTLNSTTYSASTGLQWNVTEKTSGEILAGYQHLKFANAESGQTVAGLQFPRSSDSYGNFFFVGNLSWKPTPFLTLYLQGYRSFQQSVVLNTLFFTSTGANFSAIHTLTDSTALTLNMGIENDSFENPAPTPDNPNRVDLIKNVAVGVRYRTVKWAGVALQYIFEDRSSNVDRFNYYANSVMLSLQTTF</sequence>
<accession>D8PGN1</accession>
<name>D8PGN1_9BACT</name>
<dbReference type="Pfam" id="PF10082">
    <property type="entry name" value="BBP2_2"/>
    <property type="match status" value="1"/>
</dbReference>
<organism evidence="1 2">
    <name type="scientific">Nitrospira defluvii</name>
    <dbReference type="NCBI Taxonomy" id="330214"/>
    <lineage>
        <taxon>Bacteria</taxon>
        <taxon>Pseudomonadati</taxon>
        <taxon>Nitrospirota</taxon>
        <taxon>Nitrospiria</taxon>
        <taxon>Nitrospirales</taxon>
        <taxon>Nitrospiraceae</taxon>
        <taxon>Nitrospira</taxon>
    </lineage>
</organism>
<gene>
    <name evidence="1" type="ORF">NIDE2712</name>
</gene>
<proteinExistence type="predicted"/>
<dbReference type="STRING" id="330214.NIDE2712"/>
<keyword evidence="2" id="KW-1185">Reference proteome</keyword>
<reference evidence="1 2" key="1">
    <citation type="journal article" date="2010" name="Proc. Natl. Acad. Sci. U.S.A.">
        <title>A Nitrospira metagenome illuminates the physiology and evolution of globally important nitrite-oxidizing bacteria.</title>
        <authorList>
            <person name="Lucker S."/>
            <person name="Wagner M."/>
            <person name="Maixner F."/>
            <person name="Pelletier E."/>
            <person name="Koch H."/>
            <person name="Vacherie B."/>
            <person name="Rattei T."/>
            <person name="Sinninghe Damste J."/>
            <person name="Spieck E."/>
            <person name="Le Paslier D."/>
            <person name="Daims H."/>
        </authorList>
    </citation>
    <scope>NUCLEOTIDE SEQUENCE [LARGE SCALE GENOMIC DNA]</scope>
</reference>
<dbReference type="EMBL" id="FP929003">
    <property type="protein sequence ID" value="CBK42418.1"/>
    <property type="molecule type" value="Genomic_DNA"/>
</dbReference>
<dbReference type="AlphaFoldDB" id="D8PGN1"/>
<dbReference type="KEGG" id="nde:NIDE2712"/>
<dbReference type="InterPro" id="IPR018759">
    <property type="entry name" value="BBP2_2"/>
</dbReference>
<evidence type="ECO:0000313" key="2">
    <source>
        <dbReference type="Proteomes" id="UP000001660"/>
    </source>
</evidence>
<evidence type="ECO:0000313" key="1">
    <source>
        <dbReference type="EMBL" id="CBK42418.1"/>
    </source>
</evidence>
<dbReference type="Proteomes" id="UP000001660">
    <property type="component" value="Chromosome"/>
</dbReference>
<dbReference type="eggNOG" id="COG5338">
    <property type="taxonomic scope" value="Bacteria"/>
</dbReference>
<protein>
    <submittedName>
        <fullName evidence="1">Uncharacterized protein</fullName>
    </submittedName>
</protein>
<dbReference type="HOGENOM" id="CLU_567055_0_0_0"/>